<evidence type="ECO:0000313" key="3">
    <source>
        <dbReference type="Proteomes" id="UP000276603"/>
    </source>
</evidence>
<proteinExistence type="predicted"/>
<keyword evidence="1" id="KW-0732">Signal</keyword>
<keyword evidence="3" id="KW-1185">Reference proteome</keyword>
<sequence length="182" mass="20056">MGKLRTYALLGLLSALIFSSCMETQDFDQYDDLDIIPTYEASIVYLETPESVINAAGGANFYSQDFNFDAFAEDIFSERVLDGVLTYDVENTTSKRLDLTIEFLDVDGNVLDVESFSMDPAPTAVLRREIAYGNAGRSMDIIRNTSGIRLSGTNLGDSTSTSTLPDPMVTLKSSGKFRVRIK</sequence>
<dbReference type="Proteomes" id="UP000276603">
    <property type="component" value="Unassembled WGS sequence"/>
</dbReference>
<dbReference type="EMBL" id="RBCJ01000003">
    <property type="protein sequence ID" value="RKN79614.1"/>
    <property type="molecule type" value="Genomic_DNA"/>
</dbReference>
<gene>
    <name evidence="2" type="ORF">D7Z94_15065</name>
</gene>
<dbReference type="PROSITE" id="PS51257">
    <property type="entry name" value="PROKAR_LIPOPROTEIN"/>
    <property type="match status" value="1"/>
</dbReference>
<evidence type="ECO:0000313" key="2">
    <source>
        <dbReference type="EMBL" id="RKN79614.1"/>
    </source>
</evidence>
<comment type="caution">
    <text evidence="2">The sequence shown here is derived from an EMBL/GenBank/DDBJ whole genome shotgun (WGS) entry which is preliminary data.</text>
</comment>
<feature type="chain" id="PRO_5017281640" evidence="1">
    <location>
        <begin position="24"/>
        <end position="182"/>
    </location>
</feature>
<organism evidence="2 3">
    <name type="scientific">Ulvibacterium marinum</name>
    <dbReference type="NCBI Taxonomy" id="2419782"/>
    <lineage>
        <taxon>Bacteria</taxon>
        <taxon>Pseudomonadati</taxon>
        <taxon>Bacteroidota</taxon>
        <taxon>Flavobacteriia</taxon>
        <taxon>Flavobacteriales</taxon>
        <taxon>Flavobacteriaceae</taxon>
        <taxon>Ulvibacterium</taxon>
    </lineage>
</organism>
<dbReference type="AlphaFoldDB" id="A0A3B0C628"/>
<feature type="signal peptide" evidence="1">
    <location>
        <begin position="1"/>
        <end position="23"/>
    </location>
</feature>
<dbReference type="OrthoDB" id="1448832at2"/>
<protein>
    <submittedName>
        <fullName evidence="2">Uncharacterized protein</fullName>
    </submittedName>
</protein>
<accession>A0A3B0C628</accession>
<reference evidence="2 3" key="1">
    <citation type="submission" date="2018-10" db="EMBL/GenBank/DDBJ databases">
        <title>Ulvibacterium marinum gen. nov., sp. nov., a novel marine bacterium of the family Flavobacteriaceae, isolated from a culture of the green alga Ulva prolifera.</title>
        <authorList>
            <person name="Zhang Z."/>
        </authorList>
    </citation>
    <scope>NUCLEOTIDE SEQUENCE [LARGE SCALE GENOMIC DNA]</scope>
    <source>
        <strain evidence="2 3">CCMM003</strain>
    </source>
</reference>
<name>A0A3B0C628_9FLAO</name>
<evidence type="ECO:0000256" key="1">
    <source>
        <dbReference type="SAM" id="SignalP"/>
    </source>
</evidence>